<dbReference type="EMBL" id="JAAMPJ010000015">
    <property type="protein sequence ID" value="NGY65231.1"/>
    <property type="molecule type" value="Genomic_DNA"/>
</dbReference>
<reference evidence="1 2" key="1">
    <citation type="submission" date="2020-03" db="EMBL/GenBank/DDBJ databases">
        <title>Isolation and identification of active actinomycetes.</title>
        <authorList>
            <person name="Sun X."/>
        </authorList>
    </citation>
    <scope>NUCLEOTIDE SEQUENCE [LARGE SCALE GENOMIC DNA]</scope>
    <source>
        <strain evidence="1 2">NEAU-D13</strain>
    </source>
</reference>
<protein>
    <submittedName>
        <fullName evidence="1">Uncharacterized protein</fullName>
    </submittedName>
</protein>
<name>A0A7C9RWK1_9PSEU</name>
<keyword evidence="2" id="KW-1185">Reference proteome</keyword>
<evidence type="ECO:0000313" key="1">
    <source>
        <dbReference type="EMBL" id="NGY65231.1"/>
    </source>
</evidence>
<organism evidence="1 2">
    <name type="scientific">Lentzea alba</name>
    <dbReference type="NCBI Taxonomy" id="2714351"/>
    <lineage>
        <taxon>Bacteria</taxon>
        <taxon>Bacillati</taxon>
        <taxon>Actinomycetota</taxon>
        <taxon>Actinomycetes</taxon>
        <taxon>Pseudonocardiales</taxon>
        <taxon>Pseudonocardiaceae</taxon>
        <taxon>Lentzea</taxon>
    </lineage>
</organism>
<gene>
    <name evidence="1" type="ORF">G7043_40675</name>
</gene>
<accession>A0A7C9RWK1</accession>
<proteinExistence type="predicted"/>
<evidence type="ECO:0000313" key="2">
    <source>
        <dbReference type="Proteomes" id="UP000481360"/>
    </source>
</evidence>
<sequence length="132" mass="14596">MELLPLLIRRLKIDSHPWGSRSFAARSRVRAPLVEAAARFGSSGRPRRISVARQGCSTSHLVLRRLIDALESAFLTAFLRVPRLIGRRTCTRNDGSRQADSRDDEPVVALEETLSVGELESAWILDGATSSN</sequence>
<dbReference type="AlphaFoldDB" id="A0A7C9RWK1"/>
<dbReference type="Proteomes" id="UP000481360">
    <property type="component" value="Unassembled WGS sequence"/>
</dbReference>
<dbReference type="RefSeq" id="WP_166054045.1">
    <property type="nucleotide sequence ID" value="NZ_JAAMPJ010000015.1"/>
</dbReference>
<comment type="caution">
    <text evidence="1">The sequence shown here is derived from an EMBL/GenBank/DDBJ whole genome shotgun (WGS) entry which is preliminary data.</text>
</comment>